<proteinExistence type="predicted"/>
<organism evidence="2 3">
    <name type="scientific">Aerophobetes bacterium</name>
    <dbReference type="NCBI Taxonomy" id="2030807"/>
    <lineage>
        <taxon>Bacteria</taxon>
        <taxon>Candidatus Aerophobota</taxon>
    </lineage>
</organism>
<dbReference type="Gene3D" id="3.20.20.140">
    <property type="entry name" value="Metal-dependent hydrolases"/>
    <property type="match status" value="1"/>
</dbReference>
<dbReference type="Proteomes" id="UP000277457">
    <property type="component" value="Unassembled WGS sequence"/>
</dbReference>
<name>A0A662D148_UNCAE</name>
<reference evidence="2 3" key="1">
    <citation type="submission" date="2018-06" db="EMBL/GenBank/DDBJ databases">
        <title>Extensive metabolic versatility and redundancy in microbially diverse, dynamic hydrothermal sediments.</title>
        <authorList>
            <person name="Dombrowski N."/>
            <person name="Teske A."/>
            <person name="Baker B.J."/>
        </authorList>
    </citation>
    <scope>NUCLEOTIDE SEQUENCE [LARGE SCALE GENOMIC DNA]</scope>
    <source>
        <strain evidence="2">B7_G13</strain>
    </source>
</reference>
<accession>A0A662D148</accession>
<dbReference type="SUPFAM" id="SSF51556">
    <property type="entry name" value="Metallo-dependent hydrolases"/>
    <property type="match status" value="1"/>
</dbReference>
<feature type="domain" description="Amidohydrolase-related" evidence="1">
    <location>
        <begin position="271"/>
        <end position="444"/>
    </location>
</feature>
<evidence type="ECO:0000313" key="3">
    <source>
        <dbReference type="Proteomes" id="UP000277457"/>
    </source>
</evidence>
<dbReference type="PANTHER" id="PTHR43383">
    <property type="entry name" value="NODULIN 6"/>
    <property type="match status" value="1"/>
</dbReference>
<dbReference type="Pfam" id="PF04909">
    <property type="entry name" value="Amidohydro_2"/>
    <property type="match status" value="1"/>
</dbReference>
<comment type="caution">
    <text evidence="2">The sequence shown here is derived from an EMBL/GenBank/DDBJ whole genome shotgun (WGS) entry which is preliminary data.</text>
</comment>
<evidence type="ECO:0000259" key="1">
    <source>
        <dbReference type="Pfam" id="PF04909"/>
    </source>
</evidence>
<sequence length="448" mass="52120">MEKNLFNELRQEIERIPLVDTHEHFILEEERLTLPLDIFYLFPHYASSDLISSGMPYSLLKEIRCSQLSLEEKWKRFQPYWLRIKNTAYSKALKIAARDIFGVEDINEKTYKTLSERIASSNKKGWYTQILKDKANIKYCILNFLGRGKIYAPPSRIEDSLEHIDRKLDSMKIPPLGLDMLKPVGCFDGLVGIWNLRQIRRLEKEYDTNVYTLNDLLKVLDLSFEMRIKEGIVGVKTALAYNRIIRYGKTTKYQAERIFNRIFDHLGEGISWREAKPLQDFLMHQVIQRAIEKNFPIQIHTGLQEGNGNIITNANPTHLVNLFIQYPQAKFDIFHTSYPYTGELTTLAKNFPNVYVNLCWMYIVSPYAARRTLSEWIETLPSNKIFGFGGDYLVVEGAYAHAKMARDNIARVLTEKIEESYFSLSEAIEFAKKILRDNPLEVFNIASS</sequence>
<protein>
    <recommendedName>
        <fullName evidence="1">Amidohydrolase-related domain-containing protein</fullName>
    </recommendedName>
</protein>
<gene>
    <name evidence="2" type="ORF">DRZ78_01485</name>
</gene>
<dbReference type="EMBL" id="QMPY01000038">
    <property type="protein sequence ID" value="RLE08218.1"/>
    <property type="molecule type" value="Genomic_DNA"/>
</dbReference>
<evidence type="ECO:0000313" key="2">
    <source>
        <dbReference type="EMBL" id="RLE08218.1"/>
    </source>
</evidence>
<dbReference type="GO" id="GO:0016787">
    <property type="term" value="F:hydrolase activity"/>
    <property type="evidence" value="ECO:0007669"/>
    <property type="project" value="InterPro"/>
</dbReference>
<dbReference type="AlphaFoldDB" id="A0A662D148"/>
<dbReference type="InterPro" id="IPR032466">
    <property type="entry name" value="Metal_Hydrolase"/>
</dbReference>
<dbReference type="PANTHER" id="PTHR43383:SF2">
    <property type="entry name" value="AMIDOHYDROLASE 2 FAMILY PROTEIN"/>
    <property type="match status" value="1"/>
</dbReference>
<dbReference type="InterPro" id="IPR006680">
    <property type="entry name" value="Amidohydro-rel"/>
</dbReference>